<keyword evidence="6 7" id="KW-0472">Membrane</keyword>
<dbReference type="GO" id="GO:0055085">
    <property type="term" value="P:transmembrane transport"/>
    <property type="evidence" value="ECO:0007669"/>
    <property type="project" value="InterPro"/>
</dbReference>
<evidence type="ECO:0000256" key="7">
    <source>
        <dbReference type="RuleBase" id="RU363032"/>
    </source>
</evidence>
<keyword evidence="4 7" id="KW-0812">Transmembrane</keyword>
<comment type="subcellular location">
    <subcellularLocation>
        <location evidence="1 7">Cell membrane</location>
        <topology evidence="1 7">Multi-pass membrane protein</topology>
    </subcellularLocation>
</comment>
<evidence type="ECO:0000313" key="10">
    <source>
        <dbReference type="Proteomes" id="UP000568839"/>
    </source>
</evidence>
<evidence type="ECO:0000259" key="8">
    <source>
        <dbReference type="PROSITE" id="PS50928"/>
    </source>
</evidence>
<feature type="transmembrane region" description="Helical" evidence="7">
    <location>
        <begin position="192"/>
        <end position="217"/>
    </location>
</feature>
<feature type="transmembrane region" description="Helical" evidence="7">
    <location>
        <begin position="110"/>
        <end position="131"/>
    </location>
</feature>
<keyword evidence="10" id="KW-1185">Reference proteome</keyword>
<dbReference type="Proteomes" id="UP000568839">
    <property type="component" value="Unassembled WGS sequence"/>
</dbReference>
<comment type="caution">
    <text evidence="9">The sequence shown here is derived from an EMBL/GenBank/DDBJ whole genome shotgun (WGS) entry which is preliminary data.</text>
</comment>
<dbReference type="InterPro" id="IPR035906">
    <property type="entry name" value="MetI-like_sf"/>
</dbReference>
<dbReference type="PANTHER" id="PTHR43386:SF1">
    <property type="entry name" value="D,D-DIPEPTIDE TRANSPORT SYSTEM PERMEASE PROTEIN DDPC-RELATED"/>
    <property type="match status" value="1"/>
</dbReference>
<gene>
    <name evidence="9" type="ORF">HNR44_000653</name>
</gene>
<name>A0A841PLX5_9BACL</name>
<dbReference type="PANTHER" id="PTHR43386">
    <property type="entry name" value="OLIGOPEPTIDE TRANSPORT SYSTEM PERMEASE PROTEIN APPC"/>
    <property type="match status" value="1"/>
</dbReference>
<evidence type="ECO:0000256" key="5">
    <source>
        <dbReference type="ARBA" id="ARBA00022989"/>
    </source>
</evidence>
<protein>
    <submittedName>
        <fullName evidence="9">ABC-type dipeptide/oligopeptide/nickel transport system permease subunit</fullName>
    </submittedName>
</protein>
<dbReference type="InterPro" id="IPR050366">
    <property type="entry name" value="BP-dependent_transpt_permease"/>
</dbReference>
<feature type="transmembrane region" description="Helical" evidence="7">
    <location>
        <begin position="237"/>
        <end position="259"/>
    </location>
</feature>
<evidence type="ECO:0000256" key="4">
    <source>
        <dbReference type="ARBA" id="ARBA00022692"/>
    </source>
</evidence>
<dbReference type="Pfam" id="PF00528">
    <property type="entry name" value="BPD_transp_1"/>
    <property type="match status" value="1"/>
</dbReference>
<dbReference type="InterPro" id="IPR025966">
    <property type="entry name" value="OppC_N"/>
</dbReference>
<evidence type="ECO:0000256" key="1">
    <source>
        <dbReference type="ARBA" id="ARBA00004651"/>
    </source>
</evidence>
<feature type="domain" description="ABC transmembrane type-1" evidence="8">
    <location>
        <begin position="75"/>
        <end position="260"/>
    </location>
</feature>
<keyword evidence="2 7" id="KW-0813">Transport</keyword>
<comment type="similarity">
    <text evidence="7">Belongs to the binding-protein-dependent transport system permease family.</text>
</comment>
<dbReference type="SUPFAM" id="SSF161098">
    <property type="entry name" value="MetI-like"/>
    <property type="match status" value="1"/>
</dbReference>
<sequence length="271" mass="30416">MFSVLWKKKALIFSSSILLLAFLFALFAPFVVPVDPFAGDTSRRLLPPSAEYWFGTDHLGRDVFSRLLYGARYSFLGALVVAIIAAILSIVIGTIAGYRGGCLDQIFMRISEWMLAFPSLMIALVLVGIFGPGMLNLMFALILVFWMPGARLVRNMIVRLKEERYVHVARLHGGSSFRIITRHLLPFVLPHVLVLATLDVGSVLLHIAGFSFLGLGIQPPLPEWGAMLNTSSDYFYSSPWLMIFPGLIIFVIVLSFNILSDHWREIFHIKK</sequence>
<dbReference type="Gene3D" id="1.10.3720.10">
    <property type="entry name" value="MetI-like"/>
    <property type="match status" value="1"/>
</dbReference>
<evidence type="ECO:0000256" key="3">
    <source>
        <dbReference type="ARBA" id="ARBA00022475"/>
    </source>
</evidence>
<evidence type="ECO:0000256" key="2">
    <source>
        <dbReference type="ARBA" id="ARBA00022448"/>
    </source>
</evidence>
<proteinExistence type="inferred from homology"/>
<keyword evidence="5 7" id="KW-1133">Transmembrane helix</keyword>
<reference evidence="9 10" key="1">
    <citation type="submission" date="2020-08" db="EMBL/GenBank/DDBJ databases">
        <title>Genomic Encyclopedia of Type Strains, Phase IV (KMG-IV): sequencing the most valuable type-strain genomes for metagenomic binning, comparative biology and taxonomic classification.</title>
        <authorList>
            <person name="Goeker M."/>
        </authorList>
    </citation>
    <scope>NUCLEOTIDE SEQUENCE [LARGE SCALE GENOMIC DNA]</scope>
    <source>
        <strain evidence="9 10">DSM 21769</strain>
    </source>
</reference>
<organism evidence="9 10">
    <name type="scientific">Geomicrobium halophilum</name>
    <dbReference type="NCBI Taxonomy" id="549000"/>
    <lineage>
        <taxon>Bacteria</taxon>
        <taxon>Bacillati</taxon>
        <taxon>Bacillota</taxon>
        <taxon>Bacilli</taxon>
        <taxon>Bacillales</taxon>
        <taxon>Geomicrobium</taxon>
    </lineage>
</organism>
<evidence type="ECO:0000313" key="9">
    <source>
        <dbReference type="EMBL" id="MBB6448704.1"/>
    </source>
</evidence>
<feature type="transmembrane region" description="Helical" evidence="7">
    <location>
        <begin position="73"/>
        <end position="98"/>
    </location>
</feature>
<dbReference type="AlphaFoldDB" id="A0A841PLX5"/>
<accession>A0A841PLX5</accession>
<dbReference type="RefSeq" id="WP_184402659.1">
    <property type="nucleotide sequence ID" value="NZ_JACHHJ010000001.1"/>
</dbReference>
<dbReference type="Pfam" id="PF12911">
    <property type="entry name" value="OppC_N"/>
    <property type="match status" value="1"/>
</dbReference>
<dbReference type="GO" id="GO:0005886">
    <property type="term" value="C:plasma membrane"/>
    <property type="evidence" value="ECO:0007669"/>
    <property type="project" value="UniProtKB-SubCell"/>
</dbReference>
<dbReference type="InterPro" id="IPR000515">
    <property type="entry name" value="MetI-like"/>
</dbReference>
<keyword evidence="3" id="KW-1003">Cell membrane</keyword>
<dbReference type="CDD" id="cd06261">
    <property type="entry name" value="TM_PBP2"/>
    <property type="match status" value="1"/>
</dbReference>
<dbReference type="PROSITE" id="PS50928">
    <property type="entry name" value="ABC_TM1"/>
    <property type="match status" value="1"/>
</dbReference>
<dbReference type="EMBL" id="JACHHJ010000001">
    <property type="protein sequence ID" value="MBB6448704.1"/>
    <property type="molecule type" value="Genomic_DNA"/>
</dbReference>
<evidence type="ECO:0000256" key="6">
    <source>
        <dbReference type="ARBA" id="ARBA00023136"/>
    </source>
</evidence>